<sequence length="89" mass="9818">MRTDRDKASGKIPFGNFDPKYVQIGKRQACAILGMPSTSFDRARKEDPDFPAAIRQGNSQNAPLRFILAEVYAYSAKLIEAARVQDGAV</sequence>
<gene>
    <name evidence="1" type="ORF">A5892_04485</name>
</gene>
<name>A0A172YCU3_9GAMM</name>
<organism evidence="1 2">
    <name type="scientific">Halotalea alkalilenta</name>
    <dbReference type="NCBI Taxonomy" id="376489"/>
    <lineage>
        <taxon>Bacteria</taxon>
        <taxon>Pseudomonadati</taxon>
        <taxon>Pseudomonadota</taxon>
        <taxon>Gammaproteobacteria</taxon>
        <taxon>Oceanospirillales</taxon>
        <taxon>Halomonadaceae</taxon>
        <taxon>Halotalea</taxon>
    </lineage>
</organism>
<evidence type="ECO:0000313" key="2">
    <source>
        <dbReference type="Proteomes" id="UP000077875"/>
    </source>
</evidence>
<proteinExistence type="predicted"/>
<reference evidence="1 2" key="1">
    <citation type="submission" date="2016-04" db="EMBL/GenBank/DDBJ databases">
        <title>Complete Genome Sequence of Halotalea alkalilenta IHB B 13600.</title>
        <authorList>
            <person name="Swarnkar M.K."/>
            <person name="Sharma A."/>
            <person name="Kaushal K."/>
            <person name="Soni R."/>
            <person name="Rana S."/>
            <person name="Singh A.K."/>
            <person name="Gulati A."/>
        </authorList>
    </citation>
    <scope>NUCLEOTIDE SEQUENCE [LARGE SCALE GENOMIC DNA]</scope>
    <source>
        <strain evidence="1 2">IHB B 13600</strain>
    </source>
</reference>
<protein>
    <recommendedName>
        <fullName evidence="3">DNA-binding protein</fullName>
    </recommendedName>
</protein>
<accession>A0A172YCU3</accession>
<dbReference type="RefSeq" id="WP_064121783.1">
    <property type="nucleotide sequence ID" value="NZ_CP015243.1"/>
</dbReference>
<dbReference type="AlphaFoldDB" id="A0A172YCU3"/>
<dbReference type="EMBL" id="CP015243">
    <property type="protein sequence ID" value="ANF56815.1"/>
    <property type="molecule type" value="Genomic_DNA"/>
</dbReference>
<dbReference type="KEGG" id="haa:A5892_04485"/>
<dbReference type="Proteomes" id="UP000077875">
    <property type="component" value="Chromosome"/>
</dbReference>
<keyword evidence="2" id="KW-1185">Reference proteome</keyword>
<evidence type="ECO:0008006" key="3">
    <source>
        <dbReference type="Google" id="ProtNLM"/>
    </source>
</evidence>
<evidence type="ECO:0000313" key="1">
    <source>
        <dbReference type="EMBL" id="ANF56815.1"/>
    </source>
</evidence>